<evidence type="ECO:0000313" key="2">
    <source>
        <dbReference type="EnsemblPlants" id="OGLUM02G05790.1"/>
    </source>
</evidence>
<feature type="region of interest" description="Disordered" evidence="1">
    <location>
        <begin position="59"/>
        <end position="90"/>
    </location>
</feature>
<sequence>MTGRWRRHITAMAGLPVSPRLTVTGVWGGDSVSAAAMAGLPASSRLTVTDVWGGNGAYNNHGKTLKSQQTKPLNSPIQLGQQTKPLNSPTQPETIGLYFHYVTEPTERPKTNSLAHFQDSPTGLSQFPLKGVTQRL</sequence>
<dbReference type="HOGENOM" id="CLU_1878653_0_0_1"/>
<name>A0A0D9YN58_9ORYZ</name>
<dbReference type="Gramene" id="OGLUM02G05790.1">
    <property type="protein sequence ID" value="OGLUM02G05790.1"/>
    <property type="gene ID" value="OGLUM02G05790"/>
</dbReference>
<protein>
    <submittedName>
        <fullName evidence="2">Uncharacterized protein</fullName>
    </submittedName>
</protein>
<reference evidence="2" key="1">
    <citation type="submission" date="2015-04" db="UniProtKB">
        <authorList>
            <consortium name="EnsemblPlants"/>
        </authorList>
    </citation>
    <scope>IDENTIFICATION</scope>
</reference>
<accession>A0A0D9YN58</accession>
<dbReference type="EnsemblPlants" id="OGLUM02G05790.1">
    <property type="protein sequence ID" value="OGLUM02G05790.1"/>
    <property type="gene ID" value="OGLUM02G05790"/>
</dbReference>
<dbReference type="Proteomes" id="UP000026961">
    <property type="component" value="Chromosome 2"/>
</dbReference>
<evidence type="ECO:0000256" key="1">
    <source>
        <dbReference type="SAM" id="MobiDB-lite"/>
    </source>
</evidence>
<dbReference type="AlphaFoldDB" id="A0A0D9YN58"/>
<feature type="region of interest" description="Disordered" evidence="1">
    <location>
        <begin position="117"/>
        <end position="136"/>
    </location>
</feature>
<evidence type="ECO:0000313" key="3">
    <source>
        <dbReference type="Proteomes" id="UP000026961"/>
    </source>
</evidence>
<proteinExistence type="predicted"/>
<keyword evidence="3" id="KW-1185">Reference proteome</keyword>
<reference evidence="2" key="2">
    <citation type="submission" date="2018-05" db="EMBL/GenBank/DDBJ databases">
        <title>OgluRS3 (Oryza glumaepatula Reference Sequence Version 3).</title>
        <authorList>
            <person name="Zhang J."/>
            <person name="Kudrna D."/>
            <person name="Lee S."/>
            <person name="Talag J."/>
            <person name="Welchert J."/>
            <person name="Wing R.A."/>
        </authorList>
    </citation>
    <scope>NUCLEOTIDE SEQUENCE [LARGE SCALE GENOMIC DNA]</scope>
</reference>
<organism evidence="2">
    <name type="scientific">Oryza glumipatula</name>
    <dbReference type="NCBI Taxonomy" id="40148"/>
    <lineage>
        <taxon>Eukaryota</taxon>
        <taxon>Viridiplantae</taxon>
        <taxon>Streptophyta</taxon>
        <taxon>Embryophyta</taxon>
        <taxon>Tracheophyta</taxon>
        <taxon>Spermatophyta</taxon>
        <taxon>Magnoliopsida</taxon>
        <taxon>Liliopsida</taxon>
        <taxon>Poales</taxon>
        <taxon>Poaceae</taxon>
        <taxon>BOP clade</taxon>
        <taxon>Oryzoideae</taxon>
        <taxon>Oryzeae</taxon>
        <taxon>Oryzinae</taxon>
        <taxon>Oryza</taxon>
    </lineage>
</organism>